<evidence type="ECO:0000313" key="2">
    <source>
        <dbReference type="EMBL" id="KAF6119569.1"/>
    </source>
</evidence>
<dbReference type="EMBL" id="JABVXQ010000003">
    <property type="protein sequence ID" value="KAF6119569.1"/>
    <property type="molecule type" value="Genomic_DNA"/>
</dbReference>
<feature type="compositionally biased region" description="Basic and acidic residues" evidence="1">
    <location>
        <begin position="156"/>
        <end position="165"/>
    </location>
</feature>
<comment type="caution">
    <text evidence="2">The sequence shown here is derived from an EMBL/GenBank/DDBJ whole genome shotgun (WGS) entry which is preliminary data.</text>
</comment>
<organism evidence="2 3">
    <name type="scientific">Phyllostomus discolor</name>
    <name type="common">pale spear-nosed bat</name>
    <dbReference type="NCBI Taxonomy" id="89673"/>
    <lineage>
        <taxon>Eukaryota</taxon>
        <taxon>Metazoa</taxon>
        <taxon>Chordata</taxon>
        <taxon>Craniata</taxon>
        <taxon>Vertebrata</taxon>
        <taxon>Euteleostomi</taxon>
        <taxon>Mammalia</taxon>
        <taxon>Eutheria</taxon>
        <taxon>Laurasiatheria</taxon>
        <taxon>Chiroptera</taxon>
        <taxon>Yangochiroptera</taxon>
        <taxon>Phyllostomidae</taxon>
        <taxon>Phyllostominae</taxon>
        <taxon>Phyllostomus</taxon>
    </lineage>
</organism>
<sequence length="241" mass="25748">MCLEGLPVPPTDSGWAQEEGLRSQWASCRSPHRWQRRGGAARGCGPCLCPENARGCSAVSGGRARCGPEEGARSQKDWGTGDRPWGPQLMAGHRETEDPQRRLCRESPGPWRLAGPGSGPGPGRSLDGPWARHLVLWPCALFVCTRAQWPPPWRSAENRGHRGHEGGGPVPAKGISSSSTPANPSPSARPAPSRDLHSQPLPALSTARLPCTTISPHVSLSPLNRRCLPCTHPSPPPCPVQ</sequence>
<reference evidence="2 3" key="1">
    <citation type="journal article" date="2020" name="Nature">
        <title>Six reference-quality genomes reveal evolution of bat adaptations.</title>
        <authorList>
            <person name="Jebb D."/>
            <person name="Huang Z."/>
            <person name="Pippel M."/>
            <person name="Hughes G.M."/>
            <person name="Lavrichenko K."/>
            <person name="Devanna P."/>
            <person name="Winkler S."/>
            <person name="Jermiin L.S."/>
            <person name="Skirmuntt E.C."/>
            <person name="Katzourakis A."/>
            <person name="Burkitt-Gray L."/>
            <person name="Ray D.A."/>
            <person name="Sullivan K.A.M."/>
            <person name="Roscito J.G."/>
            <person name="Kirilenko B.M."/>
            <person name="Davalos L.M."/>
            <person name="Corthals A.P."/>
            <person name="Power M.L."/>
            <person name="Jones G."/>
            <person name="Ransome R.D."/>
            <person name="Dechmann D.K.N."/>
            <person name="Locatelli A.G."/>
            <person name="Puechmaille S.J."/>
            <person name="Fedrigo O."/>
            <person name="Jarvis E.D."/>
            <person name="Hiller M."/>
            <person name="Vernes S.C."/>
            <person name="Myers E.W."/>
            <person name="Teeling E.C."/>
        </authorList>
    </citation>
    <scope>NUCLEOTIDE SEQUENCE [LARGE SCALE GENOMIC DNA]</scope>
    <source>
        <strain evidence="2">Bat1K_MPI-CBG_1</strain>
    </source>
</reference>
<evidence type="ECO:0000256" key="1">
    <source>
        <dbReference type="SAM" id="MobiDB-lite"/>
    </source>
</evidence>
<evidence type="ECO:0000313" key="3">
    <source>
        <dbReference type="Proteomes" id="UP000664940"/>
    </source>
</evidence>
<feature type="region of interest" description="Disordered" evidence="1">
    <location>
        <begin position="152"/>
        <end position="204"/>
    </location>
</feature>
<proteinExistence type="predicted"/>
<dbReference type="Proteomes" id="UP000664940">
    <property type="component" value="Unassembled WGS sequence"/>
</dbReference>
<name>A0A834EJX5_9CHIR</name>
<dbReference type="AlphaFoldDB" id="A0A834EJX5"/>
<feature type="compositionally biased region" description="Basic and acidic residues" evidence="1">
    <location>
        <begin position="92"/>
        <end position="105"/>
    </location>
</feature>
<feature type="region of interest" description="Disordered" evidence="1">
    <location>
        <begin position="60"/>
        <end position="125"/>
    </location>
</feature>
<protein>
    <submittedName>
        <fullName evidence="2">Uncharacterized protein</fullName>
    </submittedName>
</protein>
<gene>
    <name evidence="2" type="ORF">HJG60_010055</name>
</gene>
<accession>A0A834EJX5</accession>
<feature type="compositionally biased region" description="Basic and acidic residues" evidence="1">
    <location>
        <begin position="66"/>
        <end position="80"/>
    </location>
</feature>